<dbReference type="RefSeq" id="XP_021867421.1">
    <property type="nucleotide sequence ID" value="XM_022011729.1"/>
</dbReference>
<dbReference type="RefSeq" id="XP_056682931.1">
    <property type="nucleotide sequence ID" value="XM_056826953.1"/>
</dbReference>
<feature type="compositionally biased region" description="Low complexity" evidence="1">
    <location>
        <begin position="94"/>
        <end position="106"/>
    </location>
</feature>
<evidence type="ECO:0000256" key="1">
    <source>
        <dbReference type="SAM" id="MobiDB-lite"/>
    </source>
</evidence>
<accession>A0A9R0JH44</accession>
<feature type="region of interest" description="Disordered" evidence="1">
    <location>
        <begin position="1"/>
        <end position="110"/>
    </location>
</feature>
<protein>
    <submittedName>
        <fullName evidence="4 5">Uncharacterized protein LOC110806091</fullName>
    </submittedName>
</protein>
<evidence type="ECO:0000313" key="2">
    <source>
        <dbReference type="Proteomes" id="UP000813463"/>
    </source>
</evidence>
<dbReference type="GeneID" id="110804177"/>
<sequence>MSSSEENTRRGKILSRWVRRSERAKRSRNWKAEPDSTSSSEESDEFIPNTDDEGQDQPDPEIDPDGYCKYLKGKLRAYNNPAQGLRSSKKVEPKSTTSTTIQQQPSPAWPMRPMRLPFFYCTPPVVLFKGTMPTSPPQDSLMNDENLVAPETPNHIIWSADRSRERNPKFGVSNLDSPSPSPPPDNYDSDETRST</sequence>
<reference evidence="2" key="1">
    <citation type="journal article" date="2021" name="Nat. Commun.">
        <title>Genomic analyses provide insights into spinach domestication and the genetic basis of agronomic traits.</title>
        <authorList>
            <person name="Cai X."/>
            <person name="Sun X."/>
            <person name="Xu C."/>
            <person name="Sun H."/>
            <person name="Wang X."/>
            <person name="Ge C."/>
            <person name="Zhang Z."/>
            <person name="Wang Q."/>
            <person name="Fei Z."/>
            <person name="Jiao C."/>
            <person name="Wang Q."/>
        </authorList>
    </citation>
    <scope>NUCLEOTIDE SEQUENCE [LARGE SCALE GENOMIC DNA]</scope>
    <source>
        <strain evidence="2">cv. Varoflay</strain>
    </source>
</reference>
<gene>
    <name evidence="3" type="primary">LOC110804177</name>
    <name evidence="4 5 6" type="synonym">LOC110806091</name>
</gene>
<dbReference type="RefSeq" id="XP_021867422.1">
    <property type="nucleotide sequence ID" value="XM_022011730.1"/>
</dbReference>
<evidence type="ECO:0000313" key="5">
    <source>
        <dbReference type="RefSeq" id="XP_021867422.1"/>
    </source>
</evidence>
<evidence type="ECO:0000313" key="4">
    <source>
        <dbReference type="RefSeq" id="XP_021867421.1"/>
    </source>
</evidence>
<feature type="region of interest" description="Disordered" evidence="1">
    <location>
        <begin position="157"/>
        <end position="195"/>
    </location>
</feature>
<dbReference type="RefSeq" id="XP_021865432.2">
    <property type="nucleotide sequence ID" value="XM_022009740.2"/>
</dbReference>
<feature type="compositionally biased region" description="Acidic residues" evidence="1">
    <location>
        <begin position="41"/>
        <end position="64"/>
    </location>
</feature>
<dbReference type="AlphaFoldDB" id="A0A9R0JCQ0"/>
<evidence type="ECO:0000313" key="6">
    <source>
        <dbReference type="RefSeq" id="XP_056682931.1"/>
    </source>
</evidence>
<dbReference type="Proteomes" id="UP000813463">
    <property type="component" value="Chromosome 4"/>
</dbReference>
<name>A0A9R0JCQ0_SPIOL</name>
<reference evidence="3 6" key="2">
    <citation type="submission" date="2025-05" db="UniProtKB">
        <authorList>
            <consortium name="RefSeq"/>
        </authorList>
    </citation>
    <scope>IDENTIFICATION</scope>
    <source>
        <tissue evidence="3 6">Leaf</tissue>
    </source>
</reference>
<dbReference type="KEGG" id="soe:110806091"/>
<proteinExistence type="predicted"/>
<evidence type="ECO:0000313" key="3">
    <source>
        <dbReference type="RefSeq" id="XP_021865432.2"/>
    </source>
</evidence>
<dbReference type="KEGG" id="soe:110804177"/>
<accession>A0A9R0JCQ0</accession>
<organism evidence="2 3">
    <name type="scientific">Spinacia oleracea</name>
    <name type="common">Spinach</name>
    <dbReference type="NCBI Taxonomy" id="3562"/>
    <lineage>
        <taxon>Eukaryota</taxon>
        <taxon>Viridiplantae</taxon>
        <taxon>Streptophyta</taxon>
        <taxon>Embryophyta</taxon>
        <taxon>Tracheophyta</taxon>
        <taxon>Spermatophyta</taxon>
        <taxon>Magnoliopsida</taxon>
        <taxon>eudicotyledons</taxon>
        <taxon>Gunneridae</taxon>
        <taxon>Pentapetalae</taxon>
        <taxon>Caryophyllales</taxon>
        <taxon>Chenopodiaceae</taxon>
        <taxon>Chenopodioideae</taxon>
        <taxon>Anserineae</taxon>
        <taxon>Spinacia</taxon>
    </lineage>
</organism>
<keyword evidence="2" id="KW-1185">Reference proteome</keyword>